<organism evidence="1">
    <name type="scientific">uncultured Caudovirales phage</name>
    <dbReference type="NCBI Taxonomy" id="2100421"/>
    <lineage>
        <taxon>Viruses</taxon>
        <taxon>Duplodnaviria</taxon>
        <taxon>Heunggongvirae</taxon>
        <taxon>Uroviricota</taxon>
        <taxon>Caudoviricetes</taxon>
        <taxon>Peduoviridae</taxon>
        <taxon>Maltschvirus</taxon>
        <taxon>Maltschvirus maltsch</taxon>
    </lineage>
</organism>
<evidence type="ECO:0008006" key="2">
    <source>
        <dbReference type="Google" id="ProtNLM"/>
    </source>
</evidence>
<reference evidence="1" key="1">
    <citation type="submission" date="2020-04" db="EMBL/GenBank/DDBJ databases">
        <authorList>
            <person name="Chiriac C."/>
            <person name="Salcher M."/>
            <person name="Ghai R."/>
            <person name="Kavagutti S V."/>
        </authorList>
    </citation>
    <scope>NUCLEOTIDE SEQUENCE</scope>
</reference>
<dbReference type="EMBL" id="LR796379">
    <property type="protein sequence ID" value="CAB4140485.1"/>
    <property type="molecule type" value="Genomic_DNA"/>
</dbReference>
<protein>
    <recommendedName>
        <fullName evidence="2">DNA transfer protein</fullName>
    </recommendedName>
</protein>
<sequence length="207" mass="21413">MGLFSAIGSFLGGRSAKRASRRAQAAQEQAFDRAVGELRRQSDLTRADYAPARDLLAPSLSNLADIIGINGEEAQRLALTGIQSSPEFTNTIQSGEEAILANASATGGLRGGNVKDFLSRFRGDTYTAAIQERLRRLGGLAGLGMGATDSSAAFGADAANNIAQNLVGRGAASAQGLLTRGGINAQMWNNAGGFSPGGLVKRLGQIF</sequence>
<accession>A0A6J5M0Q5</accession>
<name>A0A6J5M0Q5_9CAUD</name>
<evidence type="ECO:0000313" key="1">
    <source>
        <dbReference type="EMBL" id="CAB4140485.1"/>
    </source>
</evidence>
<gene>
    <name evidence="1" type="ORF">UFOVP407_59</name>
</gene>
<proteinExistence type="predicted"/>